<proteinExistence type="predicted"/>
<reference evidence="2" key="1">
    <citation type="submission" date="2022-07" db="EMBL/GenBank/DDBJ databases">
        <title>Phylogenomic reconstructions and comparative analyses of Kickxellomycotina fungi.</title>
        <authorList>
            <person name="Reynolds N.K."/>
            <person name="Stajich J.E."/>
            <person name="Barry K."/>
            <person name="Grigoriev I.V."/>
            <person name="Crous P."/>
            <person name="Smith M.E."/>
        </authorList>
    </citation>
    <scope>NUCLEOTIDE SEQUENCE</scope>
    <source>
        <strain evidence="2">CBS 109367</strain>
    </source>
</reference>
<protein>
    <submittedName>
        <fullName evidence="2">Uncharacterized protein</fullName>
    </submittedName>
</protein>
<keyword evidence="3" id="KW-1185">Reference proteome</keyword>
<dbReference type="OrthoDB" id="5549399at2759"/>
<organism evidence="2 3">
    <name type="scientific">Coemansia spiralis</name>
    <dbReference type="NCBI Taxonomy" id="417178"/>
    <lineage>
        <taxon>Eukaryota</taxon>
        <taxon>Fungi</taxon>
        <taxon>Fungi incertae sedis</taxon>
        <taxon>Zoopagomycota</taxon>
        <taxon>Kickxellomycotina</taxon>
        <taxon>Kickxellomycetes</taxon>
        <taxon>Kickxellales</taxon>
        <taxon>Kickxellaceae</taxon>
        <taxon>Coemansia</taxon>
    </lineage>
</organism>
<sequence>MSASPTSYRRRGPGMLIEMARRGIYSRQTIVPLLPSTAESVAFHRRQGTSSSDRTLVEDAGFDFMPPQHATAPPGYYPGDFDNAPPEKTQPLIKGAFFGLPYALRYSSRNRSETTVHELPIAPLGDTPATISYKAAQCSSTRRAGRIQLSLRHAPKLGRAAIKVADFLQARSGNASNRAEPPAAFGDDSVKRYSPRLSAWQISREEHGGRPKPEPRPAQGSPPPAVTLQVTLGDLDDKQRDTSTRRLRNSTDSASSAKRDSRILGVLRVAMPPQVHRPQLVTIKRASNRYVIEPSLQ</sequence>
<evidence type="ECO:0000313" key="3">
    <source>
        <dbReference type="Proteomes" id="UP001151516"/>
    </source>
</evidence>
<evidence type="ECO:0000313" key="2">
    <source>
        <dbReference type="EMBL" id="KAJ2687010.1"/>
    </source>
</evidence>
<evidence type="ECO:0000256" key="1">
    <source>
        <dbReference type="SAM" id="MobiDB-lite"/>
    </source>
</evidence>
<dbReference type="AlphaFoldDB" id="A0A9W8L2S8"/>
<feature type="compositionally biased region" description="Basic and acidic residues" evidence="1">
    <location>
        <begin position="203"/>
        <end position="215"/>
    </location>
</feature>
<comment type="caution">
    <text evidence="2">The sequence shown here is derived from an EMBL/GenBank/DDBJ whole genome shotgun (WGS) entry which is preliminary data.</text>
</comment>
<name>A0A9W8L2S8_9FUNG</name>
<gene>
    <name evidence="2" type="ORF">IWW39_003234</name>
</gene>
<accession>A0A9W8L2S8</accession>
<feature type="compositionally biased region" description="Basic and acidic residues" evidence="1">
    <location>
        <begin position="235"/>
        <end position="244"/>
    </location>
</feature>
<dbReference type="EMBL" id="JANBTX010000086">
    <property type="protein sequence ID" value="KAJ2687010.1"/>
    <property type="molecule type" value="Genomic_DNA"/>
</dbReference>
<feature type="region of interest" description="Disordered" evidence="1">
    <location>
        <begin position="201"/>
        <end position="261"/>
    </location>
</feature>
<dbReference type="Proteomes" id="UP001151516">
    <property type="component" value="Unassembled WGS sequence"/>
</dbReference>